<gene>
    <name evidence="2" type="ORF">BLI708_08535</name>
</gene>
<sequence>MKPTEQQQNHTDGPGGTMPTPAQQLHNNLRTLKDGWPILSLIAAKKANIMARSTSNGTHSIAPIPVNIDAWQLKQDIDLLTRKLTRAAGLHPHRGMDVPALLKGIMLHETNLLAHDDADAITEQIALAAVRMDRMLNPPPACKMIGPCPKCGYELWCTELEMFSGYKACDRCRGEWRIKDVQQASVLRLALGGAQGTAAAIARWMDPYGVAVKPNTITKWAKRGILEPVNVDENGNPVYNVWDVWQAFTRRDRGK</sequence>
<reference evidence="2 3" key="1">
    <citation type="submission" date="2021-03" db="EMBL/GenBank/DDBJ databases">
        <title>Genome sequencing of Bifidobacterium imperatoris JCM 32708.</title>
        <authorList>
            <person name="Kim J."/>
        </authorList>
    </citation>
    <scope>NUCLEOTIDE SEQUENCE [LARGE SCALE GENOMIC DNA]</scope>
    <source>
        <strain evidence="2 3">JCM 32708</strain>
    </source>
</reference>
<organism evidence="2 3">
    <name type="scientific">Bifidobacterium imperatoris</name>
    <dbReference type="NCBI Taxonomy" id="2020965"/>
    <lineage>
        <taxon>Bacteria</taxon>
        <taxon>Bacillati</taxon>
        <taxon>Actinomycetota</taxon>
        <taxon>Actinomycetes</taxon>
        <taxon>Bifidobacteriales</taxon>
        <taxon>Bifidobacteriaceae</taxon>
        <taxon>Bifidobacterium</taxon>
    </lineage>
</organism>
<accession>A0ABX7S0X8</accession>
<protein>
    <recommendedName>
        <fullName evidence="4">PhnA protein</fullName>
    </recommendedName>
</protein>
<evidence type="ECO:0000313" key="3">
    <source>
        <dbReference type="Proteomes" id="UP000663067"/>
    </source>
</evidence>
<feature type="compositionally biased region" description="Polar residues" evidence="1">
    <location>
        <begin position="1"/>
        <end position="11"/>
    </location>
</feature>
<evidence type="ECO:0008006" key="4">
    <source>
        <dbReference type="Google" id="ProtNLM"/>
    </source>
</evidence>
<proteinExistence type="predicted"/>
<name>A0ABX7S0X8_9BIFI</name>
<dbReference type="EMBL" id="CP071591">
    <property type="protein sequence ID" value="QSY57278.1"/>
    <property type="molecule type" value="Genomic_DNA"/>
</dbReference>
<evidence type="ECO:0000256" key="1">
    <source>
        <dbReference type="SAM" id="MobiDB-lite"/>
    </source>
</evidence>
<dbReference type="Proteomes" id="UP000663067">
    <property type="component" value="Chromosome"/>
</dbReference>
<feature type="region of interest" description="Disordered" evidence="1">
    <location>
        <begin position="1"/>
        <end position="23"/>
    </location>
</feature>
<evidence type="ECO:0000313" key="2">
    <source>
        <dbReference type="EMBL" id="QSY57278.1"/>
    </source>
</evidence>
<keyword evidence="3" id="KW-1185">Reference proteome</keyword>
<dbReference type="RefSeq" id="WP_101626303.1">
    <property type="nucleotide sequence ID" value="NZ_CP071591.1"/>
</dbReference>